<dbReference type="AlphaFoldDB" id="A0A9N8D8W3"/>
<reference evidence="1" key="1">
    <citation type="submission" date="2020-06" db="EMBL/GenBank/DDBJ databases">
        <authorList>
            <consortium name="Plant Systems Biology data submission"/>
        </authorList>
    </citation>
    <scope>NUCLEOTIDE SEQUENCE</scope>
    <source>
        <strain evidence="1">D6</strain>
    </source>
</reference>
<sequence length="118" mass="12573">MALLQRARASGRCPPSLLAENRMPPGDGFEAAVTKVLDVQGGLSLTTHGQVASDFSAVMKRSKGKAGTRKGGSGRRLVILTQSRAAHLEMPFLYFGASEDTLIWNSQGKDRLGIVCLS</sequence>
<evidence type="ECO:0000313" key="2">
    <source>
        <dbReference type="Proteomes" id="UP001153069"/>
    </source>
</evidence>
<comment type="caution">
    <text evidence="1">The sequence shown here is derived from an EMBL/GenBank/DDBJ whole genome shotgun (WGS) entry which is preliminary data.</text>
</comment>
<accession>A0A9N8D8W3</accession>
<keyword evidence="2" id="KW-1185">Reference proteome</keyword>
<protein>
    <submittedName>
        <fullName evidence="1">Uncharacterized protein</fullName>
    </submittedName>
</protein>
<proteinExistence type="predicted"/>
<dbReference type="EMBL" id="CAICTM010000019">
    <property type="protein sequence ID" value="CAB9497370.1"/>
    <property type="molecule type" value="Genomic_DNA"/>
</dbReference>
<gene>
    <name evidence="1" type="ORF">SEMRO_19_G013210.1</name>
</gene>
<organism evidence="1 2">
    <name type="scientific">Seminavis robusta</name>
    <dbReference type="NCBI Taxonomy" id="568900"/>
    <lineage>
        <taxon>Eukaryota</taxon>
        <taxon>Sar</taxon>
        <taxon>Stramenopiles</taxon>
        <taxon>Ochrophyta</taxon>
        <taxon>Bacillariophyta</taxon>
        <taxon>Bacillariophyceae</taxon>
        <taxon>Bacillariophycidae</taxon>
        <taxon>Naviculales</taxon>
        <taxon>Naviculaceae</taxon>
        <taxon>Seminavis</taxon>
    </lineage>
</organism>
<evidence type="ECO:0000313" key="1">
    <source>
        <dbReference type="EMBL" id="CAB9497370.1"/>
    </source>
</evidence>
<dbReference type="Proteomes" id="UP001153069">
    <property type="component" value="Unassembled WGS sequence"/>
</dbReference>
<name>A0A9N8D8W3_9STRA</name>